<dbReference type="Proteomes" id="UP000015354">
    <property type="component" value="Unassembled WGS sequence"/>
</dbReference>
<keyword evidence="1" id="KW-0472">Membrane</keyword>
<gene>
    <name evidence="2" type="ORF">STCU_10227</name>
</gene>
<organism evidence="2 3">
    <name type="scientific">Strigomonas culicis</name>
    <dbReference type="NCBI Taxonomy" id="28005"/>
    <lineage>
        <taxon>Eukaryota</taxon>
        <taxon>Discoba</taxon>
        <taxon>Euglenozoa</taxon>
        <taxon>Kinetoplastea</taxon>
        <taxon>Metakinetoplastina</taxon>
        <taxon>Trypanosomatida</taxon>
        <taxon>Trypanosomatidae</taxon>
        <taxon>Strigomonadinae</taxon>
        <taxon>Strigomonas</taxon>
    </lineage>
</organism>
<evidence type="ECO:0000313" key="3">
    <source>
        <dbReference type="Proteomes" id="UP000015354"/>
    </source>
</evidence>
<sequence length="98" mass="12045">MLFRPPFFLVHCVCKYLSFLFPLFSYYALRFFFLPLLAFRYFLPFIFTFFFFLSSIIHFSLFFPLFTISHSNERSIYYQRRFADMACVTREHGPTHCR</sequence>
<keyword evidence="1" id="KW-1133">Transmembrane helix</keyword>
<feature type="transmembrane region" description="Helical" evidence="1">
    <location>
        <begin position="41"/>
        <end position="66"/>
    </location>
</feature>
<keyword evidence="1" id="KW-0812">Transmembrane</keyword>
<dbReference type="AlphaFoldDB" id="S9V592"/>
<accession>S9V592</accession>
<reference evidence="2 3" key="1">
    <citation type="journal article" date="2013" name="PLoS ONE">
        <title>Predicting the Proteins of Angomonas deanei, Strigomonas culicis and Their Respective Endosymbionts Reveals New Aspects of the Trypanosomatidae Family.</title>
        <authorList>
            <person name="Motta M.C."/>
            <person name="Martins A.C."/>
            <person name="de Souza S.S."/>
            <person name="Catta-Preta C.M."/>
            <person name="Silva R."/>
            <person name="Klein C.C."/>
            <person name="de Almeida L.G."/>
            <person name="de Lima Cunha O."/>
            <person name="Ciapina L.P."/>
            <person name="Brocchi M."/>
            <person name="Colabardini A.C."/>
            <person name="de Araujo Lima B."/>
            <person name="Machado C.R."/>
            <person name="de Almeida Soares C.M."/>
            <person name="Probst C.M."/>
            <person name="de Menezes C.B."/>
            <person name="Thompson C.E."/>
            <person name="Bartholomeu D.C."/>
            <person name="Gradia D.F."/>
            <person name="Pavoni D.P."/>
            <person name="Grisard E.C."/>
            <person name="Fantinatti-Garboggini F."/>
            <person name="Marchini F.K."/>
            <person name="Rodrigues-Luiz G.F."/>
            <person name="Wagner G."/>
            <person name="Goldman G.H."/>
            <person name="Fietto J.L."/>
            <person name="Elias M.C."/>
            <person name="Goldman M.H."/>
            <person name="Sagot M.F."/>
            <person name="Pereira M."/>
            <person name="Stoco P.H."/>
            <person name="de Mendonca-Neto R.P."/>
            <person name="Teixeira S.M."/>
            <person name="Maciel T.E."/>
            <person name="de Oliveira Mendes T.A."/>
            <person name="Urmenyi T.P."/>
            <person name="de Souza W."/>
            <person name="Schenkman S."/>
            <person name="de Vasconcelos A.T."/>
        </authorList>
    </citation>
    <scope>NUCLEOTIDE SEQUENCE [LARGE SCALE GENOMIC DNA]</scope>
</reference>
<comment type="caution">
    <text evidence="2">The sequence shown here is derived from an EMBL/GenBank/DDBJ whole genome shotgun (WGS) entry which is preliminary data.</text>
</comment>
<evidence type="ECO:0000256" key="1">
    <source>
        <dbReference type="SAM" id="Phobius"/>
    </source>
</evidence>
<protein>
    <submittedName>
        <fullName evidence="2">Uncharacterized protein</fullName>
    </submittedName>
</protein>
<proteinExistence type="predicted"/>
<keyword evidence="3" id="KW-1185">Reference proteome</keyword>
<name>S9V592_9TRYP</name>
<evidence type="ECO:0000313" key="2">
    <source>
        <dbReference type="EMBL" id="EPY18045.1"/>
    </source>
</evidence>
<dbReference type="EMBL" id="ATMH01010151">
    <property type="protein sequence ID" value="EPY18045.1"/>
    <property type="molecule type" value="Genomic_DNA"/>
</dbReference>
<feature type="transmembrane region" description="Helical" evidence="1">
    <location>
        <begin position="7"/>
        <end position="29"/>
    </location>
</feature>